<keyword evidence="10 12" id="KW-0808">Transferase</keyword>
<dbReference type="GO" id="GO:0006166">
    <property type="term" value="P:purine ribonucleoside salvage"/>
    <property type="evidence" value="ECO:0007669"/>
    <property type="project" value="UniProtKB-UniRule"/>
</dbReference>
<name>A0A345C3H6_9BACI</name>
<keyword evidence="9 12" id="KW-0328">Glycosyltransferase</keyword>
<evidence type="ECO:0000256" key="1">
    <source>
        <dbReference type="ARBA" id="ARBA00000868"/>
    </source>
</evidence>
<dbReference type="NCBIfam" id="TIGR01090">
    <property type="entry name" value="apt"/>
    <property type="match status" value="1"/>
</dbReference>
<evidence type="ECO:0000256" key="5">
    <source>
        <dbReference type="ARBA" id="ARBA00008391"/>
    </source>
</evidence>
<feature type="domain" description="Phosphoribosyltransferase" evidence="13">
    <location>
        <begin position="31"/>
        <end position="167"/>
    </location>
</feature>
<reference evidence="14 15" key="1">
    <citation type="journal article" date="2018" name="J. Microbiol.">
        <title>Salicibibacter kimchii gen. nov., sp. nov., a moderately halophilic and alkalitolerant bacterium in the family Bacillaceae, isolated from kimchi.</title>
        <authorList>
            <person name="Jang J.Y."/>
            <person name="Oh Y.J."/>
            <person name="Lim S.K."/>
            <person name="Park H.K."/>
            <person name="Lee C."/>
            <person name="Kim J.Y."/>
            <person name="Lee M.A."/>
            <person name="Choi H.J."/>
        </authorList>
    </citation>
    <scope>NUCLEOTIDE SEQUENCE [LARGE SCALE GENOMIC DNA]</scope>
    <source>
        <strain evidence="14 15">NKC1-1</strain>
    </source>
</reference>
<evidence type="ECO:0000256" key="7">
    <source>
        <dbReference type="ARBA" id="ARBA00011893"/>
    </source>
</evidence>
<evidence type="ECO:0000256" key="3">
    <source>
        <dbReference type="ARBA" id="ARBA00004496"/>
    </source>
</evidence>
<comment type="subunit">
    <text evidence="6 12">Homodimer.</text>
</comment>
<dbReference type="NCBIfam" id="NF002634">
    <property type="entry name" value="PRK02304.1-3"/>
    <property type="match status" value="1"/>
</dbReference>
<dbReference type="PANTHER" id="PTHR32315:SF3">
    <property type="entry name" value="ADENINE PHOSPHORIBOSYLTRANSFERASE"/>
    <property type="match status" value="1"/>
</dbReference>
<dbReference type="HAMAP" id="MF_00004">
    <property type="entry name" value="Aden_phosphoribosyltr"/>
    <property type="match status" value="1"/>
</dbReference>
<evidence type="ECO:0000256" key="8">
    <source>
        <dbReference type="ARBA" id="ARBA00022490"/>
    </source>
</evidence>
<evidence type="ECO:0000313" key="14">
    <source>
        <dbReference type="EMBL" id="AXF57757.1"/>
    </source>
</evidence>
<keyword evidence="15" id="KW-1185">Reference proteome</keyword>
<keyword evidence="8 12" id="KW-0963">Cytoplasm</keyword>
<dbReference type="UniPathway" id="UPA00588">
    <property type="reaction ID" value="UER00646"/>
</dbReference>
<sequence length="171" mass="19007">MDYKKHIEIIEDYPVKGVQFKDITPLMQNGEVYQRAIDEMAEYVKSKDVDVIAAPEARGFVVGCPIAYTLNKSFVPVRKSGKLPRMVVETNYGLEYGKASLAIHKDAINPGDRVLITDDLLATGGTIEATIQLVEELGGQVVGCAFLIELAYLEHGEKLKNYDVYSLMTFD</sequence>
<dbReference type="EMBL" id="CP031092">
    <property type="protein sequence ID" value="AXF57757.1"/>
    <property type="molecule type" value="Genomic_DNA"/>
</dbReference>
<dbReference type="InterPro" id="IPR000836">
    <property type="entry name" value="PRTase_dom"/>
</dbReference>
<accession>A0A345C3H6</accession>
<dbReference type="SUPFAM" id="SSF53271">
    <property type="entry name" value="PRTase-like"/>
    <property type="match status" value="1"/>
</dbReference>
<dbReference type="KEGG" id="rue:DT065_18450"/>
<dbReference type="PANTHER" id="PTHR32315">
    <property type="entry name" value="ADENINE PHOSPHORIBOSYLTRANSFERASE"/>
    <property type="match status" value="1"/>
</dbReference>
<evidence type="ECO:0000256" key="10">
    <source>
        <dbReference type="ARBA" id="ARBA00022679"/>
    </source>
</evidence>
<dbReference type="AlphaFoldDB" id="A0A345C3H6"/>
<dbReference type="GO" id="GO:0044209">
    <property type="term" value="P:AMP salvage"/>
    <property type="evidence" value="ECO:0007669"/>
    <property type="project" value="UniProtKB-UniRule"/>
</dbReference>
<keyword evidence="11 12" id="KW-0660">Purine salvage</keyword>
<proteinExistence type="inferred from homology"/>
<dbReference type="Pfam" id="PF00156">
    <property type="entry name" value="Pribosyltran"/>
    <property type="match status" value="1"/>
</dbReference>
<dbReference type="InterPro" id="IPR029057">
    <property type="entry name" value="PRTase-like"/>
</dbReference>
<dbReference type="GO" id="GO:0016208">
    <property type="term" value="F:AMP binding"/>
    <property type="evidence" value="ECO:0007669"/>
    <property type="project" value="TreeGrafter"/>
</dbReference>
<dbReference type="CDD" id="cd06223">
    <property type="entry name" value="PRTases_typeI"/>
    <property type="match status" value="1"/>
</dbReference>
<protein>
    <recommendedName>
        <fullName evidence="7 12">Adenine phosphoribosyltransferase</fullName>
        <shortName evidence="12">APRT</shortName>
        <ecNumber evidence="7 12">2.4.2.7</ecNumber>
    </recommendedName>
</protein>
<gene>
    <name evidence="12" type="primary">apt</name>
    <name evidence="14" type="ORF">DT065_18450</name>
</gene>
<dbReference type="GO" id="GO:0002055">
    <property type="term" value="F:adenine binding"/>
    <property type="evidence" value="ECO:0007669"/>
    <property type="project" value="TreeGrafter"/>
</dbReference>
<dbReference type="FunFam" id="3.40.50.2020:FF:000004">
    <property type="entry name" value="Adenine phosphoribosyltransferase"/>
    <property type="match status" value="1"/>
</dbReference>
<dbReference type="InterPro" id="IPR050054">
    <property type="entry name" value="UPRTase/APRTase"/>
</dbReference>
<dbReference type="GO" id="GO:0003999">
    <property type="term" value="F:adenine phosphoribosyltransferase activity"/>
    <property type="evidence" value="ECO:0007669"/>
    <property type="project" value="UniProtKB-UniRule"/>
</dbReference>
<comment type="catalytic activity">
    <reaction evidence="1 12">
        <text>AMP + diphosphate = 5-phospho-alpha-D-ribose 1-diphosphate + adenine</text>
        <dbReference type="Rhea" id="RHEA:16609"/>
        <dbReference type="ChEBI" id="CHEBI:16708"/>
        <dbReference type="ChEBI" id="CHEBI:33019"/>
        <dbReference type="ChEBI" id="CHEBI:58017"/>
        <dbReference type="ChEBI" id="CHEBI:456215"/>
        <dbReference type="EC" id="2.4.2.7"/>
    </reaction>
</comment>
<evidence type="ECO:0000256" key="6">
    <source>
        <dbReference type="ARBA" id="ARBA00011738"/>
    </source>
</evidence>
<evidence type="ECO:0000256" key="2">
    <source>
        <dbReference type="ARBA" id="ARBA00003968"/>
    </source>
</evidence>
<dbReference type="NCBIfam" id="NF002633">
    <property type="entry name" value="PRK02304.1-2"/>
    <property type="match status" value="1"/>
</dbReference>
<comment type="similarity">
    <text evidence="5 12">Belongs to the purine/pyrimidine phosphoribosyltransferase family.</text>
</comment>
<dbReference type="Gene3D" id="3.40.50.2020">
    <property type="match status" value="1"/>
</dbReference>
<dbReference type="EC" id="2.4.2.7" evidence="7 12"/>
<dbReference type="GO" id="GO:0005737">
    <property type="term" value="C:cytoplasm"/>
    <property type="evidence" value="ECO:0007669"/>
    <property type="project" value="UniProtKB-SubCell"/>
</dbReference>
<evidence type="ECO:0000259" key="13">
    <source>
        <dbReference type="Pfam" id="PF00156"/>
    </source>
</evidence>
<dbReference type="GO" id="GO:0006168">
    <property type="term" value="P:adenine salvage"/>
    <property type="evidence" value="ECO:0007669"/>
    <property type="project" value="InterPro"/>
</dbReference>
<evidence type="ECO:0000256" key="11">
    <source>
        <dbReference type="ARBA" id="ARBA00022726"/>
    </source>
</evidence>
<evidence type="ECO:0000256" key="9">
    <source>
        <dbReference type="ARBA" id="ARBA00022676"/>
    </source>
</evidence>
<dbReference type="NCBIfam" id="NF002636">
    <property type="entry name" value="PRK02304.1-5"/>
    <property type="match status" value="1"/>
</dbReference>
<dbReference type="Proteomes" id="UP000252100">
    <property type="component" value="Chromosome"/>
</dbReference>
<comment type="subcellular location">
    <subcellularLocation>
        <location evidence="3 12">Cytoplasm</location>
    </subcellularLocation>
</comment>
<evidence type="ECO:0000256" key="12">
    <source>
        <dbReference type="HAMAP-Rule" id="MF_00004"/>
    </source>
</evidence>
<organism evidence="14 15">
    <name type="scientific">Salicibibacter kimchii</name>
    <dbReference type="NCBI Taxonomy" id="2099786"/>
    <lineage>
        <taxon>Bacteria</taxon>
        <taxon>Bacillati</taxon>
        <taxon>Bacillota</taxon>
        <taxon>Bacilli</taxon>
        <taxon>Bacillales</taxon>
        <taxon>Bacillaceae</taxon>
        <taxon>Salicibibacter</taxon>
    </lineage>
</organism>
<evidence type="ECO:0000313" key="15">
    <source>
        <dbReference type="Proteomes" id="UP000252100"/>
    </source>
</evidence>
<comment type="pathway">
    <text evidence="4 12">Purine metabolism; AMP biosynthesis via salvage pathway; AMP from adenine: step 1/1.</text>
</comment>
<comment type="function">
    <text evidence="2 12">Catalyzes a salvage reaction resulting in the formation of AMP, that is energically less costly than de novo synthesis.</text>
</comment>
<dbReference type="OrthoDB" id="9803963at2"/>
<dbReference type="RefSeq" id="WP_114375880.1">
    <property type="nucleotide sequence ID" value="NZ_CP031092.1"/>
</dbReference>
<evidence type="ECO:0000256" key="4">
    <source>
        <dbReference type="ARBA" id="ARBA00004659"/>
    </source>
</evidence>
<dbReference type="InterPro" id="IPR005764">
    <property type="entry name" value="Ade_phspho_trans"/>
</dbReference>